<dbReference type="PANTHER" id="PTHR30636:SF3">
    <property type="entry name" value="UPF0701 PROTEIN YICC"/>
    <property type="match status" value="1"/>
</dbReference>
<evidence type="ECO:0000259" key="7">
    <source>
        <dbReference type="Pfam" id="PF03755"/>
    </source>
</evidence>
<accession>A0A0A2G4E1</accession>
<keyword evidence="3" id="KW-0255">Endonuclease</keyword>
<evidence type="ECO:0000313" key="10">
    <source>
        <dbReference type="Proteomes" id="UP000030134"/>
    </source>
</evidence>
<evidence type="ECO:0000256" key="1">
    <source>
        <dbReference type="ARBA" id="ARBA00001968"/>
    </source>
</evidence>
<evidence type="ECO:0000313" key="9">
    <source>
        <dbReference type="EMBL" id="KGN98158.1"/>
    </source>
</evidence>
<dbReference type="AlphaFoldDB" id="A0A0A2G4E1"/>
<organism evidence="9 10">
    <name type="scientific">Porphyromonas gingivicanis</name>
    <dbReference type="NCBI Taxonomy" id="266762"/>
    <lineage>
        <taxon>Bacteria</taxon>
        <taxon>Pseudomonadati</taxon>
        <taxon>Bacteroidota</taxon>
        <taxon>Bacteroidia</taxon>
        <taxon>Bacteroidales</taxon>
        <taxon>Porphyromonadaceae</taxon>
        <taxon>Porphyromonas</taxon>
    </lineage>
</organism>
<dbReference type="STRING" id="266762.HQ36_04405"/>
<evidence type="ECO:0008006" key="11">
    <source>
        <dbReference type="Google" id="ProtNLM"/>
    </source>
</evidence>
<feature type="domain" description="Endoribonuclease YicC-like C-terminal" evidence="8">
    <location>
        <begin position="183"/>
        <end position="299"/>
    </location>
</feature>
<gene>
    <name evidence="9" type="ORF">HQ36_04405</name>
</gene>
<dbReference type="Pfam" id="PF03755">
    <property type="entry name" value="YicC-like_N"/>
    <property type="match status" value="1"/>
</dbReference>
<dbReference type="Proteomes" id="UP000030134">
    <property type="component" value="Unassembled WGS sequence"/>
</dbReference>
<comment type="cofactor">
    <cofactor evidence="1">
        <name>a divalent metal cation</name>
        <dbReference type="ChEBI" id="CHEBI:60240"/>
    </cofactor>
</comment>
<dbReference type="InterPro" id="IPR013551">
    <property type="entry name" value="YicC-like_C"/>
</dbReference>
<keyword evidence="6" id="KW-0175">Coiled coil</keyword>
<evidence type="ECO:0000256" key="5">
    <source>
        <dbReference type="ARBA" id="ARBA00035648"/>
    </source>
</evidence>
<dbReference type="NCBIfam" id="TIGR00255">
    <property type="entry name" value="YicC/YloC family endoribonuclease"/>
    <property type="match status" value="1"/>
</dbReference>
<reference evidence="9 10" key="1">
    <citation type="submission" date="2014-08" db="EMBL/GenBank/DDBJ databases">
        <title>Porphyromonas gingivicanis strain:COT-022_OH1391 Genome sequencing.</title>
        <authorList>
            <person name="Wallis C."/>
            <person name="Deusch O."/>
            <person name="O'Flynn C."/>
            <person name="Davis I."/>
            <person name="Jospin G."/>
            <person name="Darling A.E."/>
            <person name="Coil D.A."/>
            <person name="Alexiev A."/>
            <person name="Horsfall A."/>
            <person name="Kirkwood N."/>
            <person name="Harris S."/>
            <person name="Eisen J.A."/>
        </authorList>
    </citation>
    <scope>NUCLEOTIDE SEQUENCE [LARGE SCALE GENOMIC DNA]</scope>
    <source>
        <strain evidence="10">COT-022 OH1391</strain>
    </source>
</reference>
<dbReference type="EMBL" id="JQZW01000008">
    <property type="protein sequence ID" value="KGN98158.1"/>
    <property type="molecule type" value="Genomic_DNA"/>
</dbReference>
<dbReference type="eggNOG" id="COG1561">
    <property type="taxonomic scope" value="Bacteria"/>
</dbReference>
<dbReference type="GO" id="GO:0004521">
    <property type="term" value="F:RNA endonuclease activity"/>
    <property type="evidence" value="ECO:0007669"/>
    <property type="project" value="InterPro"/>
</dbReference>
<dbReference type="PANTHER" id="PTHR30636">
    <property type="entry name" value="UPF0701 PROTEIN YICC"/>
    <property type="match status" value="1"/>
</dbReference>
<keyword evidence="4" id="KW-0378">Hydrolase</keyword>
<feature type="domain" description="Endoribonuclease YicC-like N-terminal" evidence="7">
    <location>
        <begin position="3"/>
        <end position="163"/>
    </location>
</feature>
<dbReference type="Pfam" id="PF08340">
    <property type="entry name" value="YicC-like_C"/>
    <property type="match status" value="1"/>
</dbReference>
<keyword evidence="2" id="KW-0540">Nuclease</keyword>
<dbReference type="RefSeq" id="WP_025842368.1">
    <property type="nucleotide sequence ID" value="NZ_JQZW01000008.1"/>
</dbReference>
<comment type="similarity">
    <text evidence="5">Belongs to the YicC/YloC family.</text>
</comment>
<evidence type="ECO:0000256" key="3">
    <source>
        <dbReference type="ARBA" id="ARBA00022759"/>
    </source>
</evidence>
<dbReference type="GO" id="GO:0016787">
    <property type="term" value="F:hydrolase activity"/>
    <property type="evidence" value="ECO:0007669"/>
    <property type="project" value="UniProtKB-KW"/>
</dbReference>
<feature type="coiled-coil region" evidence="6">
    <location>
        <begin position="185"/>
        <end position="215"/>
    </location>
</feature>
<evidence type="ECO:0000256" key="4">
    <source>
        <dbReference type="ARBA" id="ARBA00022801"/>
    </source>
</evidence>
<dbReference type="InterPro" id="IPR005229">
    <property type="entry name" value="YicC/YloC-like"/>
</dbReference>
<evidence type="ECO:0000256" key="6">
    <source>
        <dbReference type="SAM" id="Coils"/>
    </source>
</evidence>
<keyword evidence="10" id="KW-1185">Reference proteome</keyword>
<sequence>MLLSMTGFGKSEAIIQSHQVSVSIRTLNSKQLELSLRLPSLFKEVEPLMRTLITNHLVRGKAEVSITVTPIGGDMALASENNIFDHKRIALYYEEVKNIANQLGIACPDDILNRLLSLPGSIAPTQEATSIEEVFEWVQIESTLLKAIEGLHAFRTQEGAMIEQIFNEKLNNISHFLSQITPFEEERIKNIRQKLTEELSKLENVTIDQNRLEQEIIYYIEKLDINEEKTRLANHLQYFVKTMNEGNETGVGKKLGFIAQEIGREINTLGSKSNNADMQKLVVQMKDELEQIKEQVLNVL</sequence>
<dbReference type="InterPro" id="IPR013527">
    <property type="entry name" value="YicC-like_N"/>
</dbReference>
<protein>
    <recommendedName>
        <fullName evidence="11">YicC family protein</fullName>
    </recommendedName>
</protein>
<comment type="caution">
    <text evidence="9">The sequence shown here is derived from an EMBL/GenBank/DDBJ whole genome shotgun (WGS) entry which is preliminary data.</text>
</comment>
<dbReference type="OrthoDB" id="9771229at2"/>
<evidence type="ECO:0000259" key="8">
    <source>
        <dbReference type="Pfam" id="PF08340"/>
    </source>
</evidence>
<name>A0A0A2G4E1_9PORP</name>
<evidence type="ECO:0000256" key="2">
    <source>
        <dbReference type="ARBA" id="ARBA00022722"/>
    </source>
</evidence>
<proteinExistence type="inferred from homology"/>